<evidence type="ECO:0000313" key="4">
    <source>
        <dbReference type="EMBL" id="QLQ77872.1"/>
    </source>
</evidence>
<proteinExistence type="inferred from homology"/>
<name>A0A7H9HNI4_9SACH</name>
<dbReference type="InterPro" id="IPR018958">
    <property type="entry name" value="Knr4/Smi1-like_dom"/>
</dbReference>
<dbReference type="Pfam" id="PF09346">
    <property type="entry name" value="SMI1_KNR4"/>
    <property type="match status" value="1"/>
</dbReference>
<reference evidence="4 5" key="1">
    <citation type="submission" date="2020-06" db="EMBL/GenBank/DDBJ databases">
        <title>The yeast mating-type switching endonuclease HO is a domesticated member of an unorthodox homing genetic element family.</title>
        <authorList>
            <person name="Coughlan A.Y."/>
            <person name="Lombardi L."/>
            <person name="Braun-Galleani S."/>
            <person name="Martos A.R."/>
            <person name="Galeote V."/>
            <person name="Bigey F."/>
            <person name="Dequin S."/>
            <person name="Byrne K.P."/>
            <person name="Wolfe K.H."/>
        </authorList>
    </citation>
    <scope>NUCLEOTIDE SEQUENCE [LARGE SCALE GENOMIC DNA]</scope>
    <source>
        <strain evidence="4 5">CBS2947</strain>
    </source>
</reference>
<dbReference type="AlphaFoldDB" id="A0A7H9HNI4"/>
<sequence>MNVLKKKLKELVYSFSTDDHYAEYNGNDSGRSFNMRRRANQGGVSGSRVNLNGGDEFGDEEMNLGAIEEEEDEINIDEFGNMDKEGVSEALLAWRHIDSWTTKHNPDLNATLGDPCTHNDITHAEEDLAVTLPAAVRVSLRIHDGQEDLESMTGVSGLIYGLQLMSLDQIVEMTQKWRSVAKNLNRVTKSDHEATASSSSQSADATRRKQFKLPHIPQQDSIPKNSIQPVYAHPAWIPLLTDNAGNHVGVDLAPASEGKYAQVIIFGRDFDTKFVVAANWGDFLLDFANDLEAGNWYLVDDNDDFLSGDGELVFRDKKSNGPAQDYLEVLKKRAWTKYHESAKSRDTQQTAVEPDTAKDITQISKLVVTDETSADEGTVQEAQIHPAVQDVPETENEVNDREPTPPATETVESGTDQNAEETEVVASSAQSQAHEESSKVSSKETTESKNEQVKNESEDKGDTQESNIESLKDEFKNIDL</sequence>
<feature type="region of interest" description="Disordered" evidence="2">
    <location>
        <begin position="188"/>
        <end position="209"/>
    </location>
</feature>
<accession>A0A7H9HNI4</accession>
<feature type="compositionally biased region" description="Low complexity" evidence="2">
    <location>
        <begin position="195"/>
        <end position="204"/>
    </location>
</feature>
<dbReference type="SMART" id="SM00860">
    <property type="entry name" value="SMI1_KNR4"/>
    <property type="match status" value="1"/>
</dbReference>
<dbReference type="Gene3D" id="3.40.1580.10">
    <property type="entry name" value="SMI1/KNR4-like"/>
    <property type="match status" value="1"/>
</dbReference>
<keyword evidence="5" id="KW-1185">Reference proteome</keyword>
<dbReference type="GO" id="GO:0043332">
    <property type="term" value="C:mating projection tip"/>
    <property type="evidence" value="ECO:0007669"/>
    <property type="project" value="TreeGrafter"/>
</dbReference>
<dbReference type="EMBL" id="CP059267">
    <property type="protein sequence ID" value="QLQ77872.1"/>
    <property type="molecule type" value="Genomic_DNA"/>
</dbReference>
<protein>
    <recommendedName>
        <fullName evidence="3">Knr4/Smi1-like domain-containing protein</fullName>
    </recommendedName>
</protein>
<dbReference type="SUPFAM" id="SSF160631">
    <property type="entry name" value="SMI1/KNR4-like"/>
    <property type="match status" value="1"/>
</dbReference>
<feature type="compositionally biased region" description="Basic and acidic residues" evidence="2">
    <location>
        <begin position="470"/>
        <end position="480"/>
    </location>
</feature>
<dbReference type="OrthoDB" id="2305498at2759"/>
<dbReference type="InterPro" id="IPR051873">
    <property type="entry name" value="KNR4/SMI1_regulator"/>
</dbReference>
<evidence type="ECO:0000259" key="3">
    <source>
        <dbReference type="SMART" id="SM00860"/>
    </source>
</evidence>
<dbReference type="PANTHER" id="PTHR47432">
    <property type="entry name" value="CELL WALL ASSEMBLY REGULATOR SMI1"/>
    <property type="match status" value="1"/>
</dbReference>
<organism evidence="4 5">
    <name type="scientific">Torulaspora globosa</name>
    <dbReference type="NCBI Taxonomy" id="48254"/>
    <lineage>
        <taxon>Eukaryota</taxon>
        <taxon>Fungi</taxon>
        <taxon>Dikarya</taxon>
        <taxon>Ascomycota</taxon>
        <taxon>Saccharomycotina</taxon>
        <taxon>Saccharomycetes</taxon>
        <taxon>Saccharomycetales</taxon>
        <taxon>Saccharomycetaceae</taxon>
        <taxon>Torulaspora</taxon>
    </lineage>
</organism>
<dbReference type="InterPro" id="IPR009203">
    <property type="entry name" value="Knr4/Smi1"/>
</dbReference>
<feature type="region of interest" description="Disordered" evidence="2">
    <location>
        <begin position="38"/>
        <end position="59"/>
    </location>
</feature>
<dbReference type="InterPro" id="IPR037883">
    <property type="entry name" value="Knr4/Smi1-like_sf"/>
</dbReference>
<comment type="similarity">
    <text evidence="1">Belongs to the KNR4/SMI1 family.</text>
</comment>
<dbReference type="PIRSF" id="PIRSF017023">
    <property type="entry name" value="KNR4"/>
    <property type="match status" value="1"/>
</dbReference>
<feature type="compositionally biased region" description="Basic and acidic residues" evidence="2">
    <location>
        <begin position="433"/>
        <end position="463"/>
    </location>
</feature>
<dbReference type="Proteomes" id="UP000510647">
    <property type="component" value="Chromosome 1"/>
</dbReference>
<evidence type="ECO:0000256" key="2">
    <source>
        <dbReference type="SAM" id="MobiDB-lite"/>
    </source>
</evidence>
<gene>
    <name evidence="4" type="ORF">HG537_0A01190</name>
</gene>
<dbReference type="PANTHER" id="PTHR47432:SF1">
    <property type="entry name" value="CELL WALL ASSEMBLY REGULATOR SMI1"/>
    <property type="match status" value="1"/>
</dbReference>
<feature type="domain" description="Knr4/Smi1-like" evidence="3">
    <location>
        <begin position="115"/>
        <end position="286"/>
    </location>
</feature>
<feature type="region of interest" description="Disordered" evidence="2">
    <location>
        <begin position="371"/>
        <end position="480"/>
    </location>
</feature>
<evidence type="ECO:0000313" key="5">
    <source>
        <dbReference type="Proteomes" id="UP000510647"/>
    </source>
</evidence>
<evidence type="ECO:0000256" key="1">
    <source>
        <dbReference type="ARBA" id="ARBA00005303"/>
    </source>
</evidence>
<dbReference type="GO" id="GO:0070880">
    <property type="term" value="P:fungal-type cell wall beta-glucan biosynthetic process"/>
    <property type="evidence" value="ECO:0007669"/>
    <property type="project" value="TreeGrafter"/>
</dbReference>